<gene>
    <name evidence="3" type="ORF">M9458_036826</name>
</gene>
<dbReference type="AlphaFoldDB" id="A0ABD0P3C0"/>
<feature type="signal peptide" evidence="2">
    <location>
        <begin position="1"/>
        <end position="19"/>
    </location>
</feature>
<dbReference type="EMBL" id="JAMKFB020000018">
    <property type="protein sequence ID" value="KAL0168604.1"/>
    <property type="molecule type" value="Genomic_DNA"/>
</dbReference>
<feature type="non-terminal residue" evidence="3">
    <location>
        <position position="1"/>
    </location>
</feature>
<keyword evidence="4" id="KW-1185">Reference proteome</keyword>
<keyword evidence="2" id="KW-0732">Signal</keyword>
<evidence type="ECO:0000256" key="2">
    <source>
        <dbReference type="SAM" id="SignalP"/>
    </source>
</evidence>
<proteinExistence type="predicted"/>
<feature type="compositionally biased region" description="Low complexity" evidence="1">
    <location>
        <begin position="223"/>
        <end position="236"/>
    </location>
</feature>
<reference evidence="3 4" key="1">
    <citation type="submission" date="2024-05" db="EMBL/GenBank/DDBJ databases">
        <title>Genome sequencing and assembly of Indian major carp, Cirrhinus mrigala (Hamilton, 1822).</title>
        <authorList>
            <person name="Mohindra V."/>
            <person name="Chowdhury L.M."/>
            <person name="Lal K."/>
            <person name="Jena J.K."/>
        </authorList>
    </citation>
    <scope>NUCLEOTIDE SEQUENCE [LARGE SCALE GENOMIC DNA]</scope>
    <source>
        <strain evidence="3">CM1030</strain>
        <tissue evidence="3">Blood</tissue>
    </source>
</reference>
<evidence type="ECO:0000313" key="3">
    <source>
        <dbReference type="EMBL" id="KAL0168604.1"/>
    </source>
</evidence>
<accession>A0ABD0P3C0</accession>
<sequence length="273" mass="29691">LFVRVDSLLFLFVPTPIVAYLIKVDVPDLLVPTPHSAHMTYVTEEPTANNMFWAEDFLMNIQQAERPLEQYVEEFLSFVHLVSWSDVVINACFQMGLNDDKLFCSITPDDCPKPIAEFINYVLALCNSNFYVDVEDSNLPPICKNADAPAHHQPASSTCCSNELTPSGPPSLTPVLQSSSLILSLGAAARSQTPAVVRSRTPTTASCLSRPSAALLRSNRLDAAPSSRQPAAAPHSGNMASDMASQICHKDSMDQFGLFSPLSVPPPDPPNTF</sequence>
<evidence type="ECO:0000313" key="4">
    <source>
        <dbReference type="Proteomes" id="UP001529510"/>
    </source>
</evidence>
<feature type="region of interest" description="Disordered" evidence="1">
    <location>
        <begin position="222"/>
        <end position="247"/>
    </location>
</feature>
<organism evidence="3 4">
    <name type="scientific">Cirrhinus mrigala</name>
    <name type="common">Mrigala</name>
    <dbReference type="NCBI Taxonomy" id="683832"/>
    <lineage>
        <taxon>Eukaryota</taxon>
        <taxon>Metazoa</taxon>
        <taxon>Chordata</taxon>
        <taxon>Craniata</taxon>
        <taxon>Vertebrata</taxon>
        <taxon>Euteleostomi</taxon>
        <taxon>Actinopterygii</taxon>
        <taxon>Neopterygii</taxon>
        <taxon>Teleostei</taxon>
        <taxon>Ostariophysi</taxon>
        <taxon>Cypriniformes</taxon>
        <taxon>Cyprinidae</taxon>
        <taxon>Labeoninae</taxon>
        <taxon>Labeonini</taxon>
        <taxon>Cirrhinus</taxon>
    </lineage>
</organism>
<feature type="chain" id="PRO_5044763512" evidence="2">
    <location>
        <begin position="20"/>
        <end position="273"/>
    </location>
</feature>
<name>A0ABD0P3C0_CIRMR</name>
<dbReference type="Proteomes" id="UP001529510">
    <property type="component" value="Unassembled WGS sequence"/>
</dbReference>
<evidence type="ECO:0000256" key="1">
    <source>
        <dbReference type="SAM" id="MobiDB-lite"/>
    </source>
</evidence>
<comment type="caution">
    <text evidence="3">The sequence shown here is derived from an EMBL/GenBank/DDBJ whole genome shotgun (WGS) entry which is preliminary data.</text>
</comment>
<protein>
    <submittedName>
        <fullName evidence="3">Uncharacterized protein</fullName>
    </submittedName>
</protein>